<evidence type="ECO:0000256" key="1">
    <source>
        <dbReference type="SAM" id="MobiDB-lite"/>
    </source>
</evidence>
<sequence length="565" mass="59924">MSQASVSISINNRTAISHEASLSVGVGLVGAVQSQSAAANSSAPANLNSNNNTNTNVQCMANNANLTSQVPSTLSTLALVPGTRVALSAGTQPYSASPPNINTNSLQTLTQQSQQARGAKVTNVPPDIDVKLPPFAGVDSFSNRAVGSPVCALAIPGVGVKIAQTIISEISLADSVASKLSIESNTNKINATAAINNTNTNSNRKNNSDHLKTTPTPPSVTLAQPPPQIIVSSNSPHTPSLAASRPSINLTPPSSKLIDSTPPSDLENSILFIEPNNLNNQDDLVFSDDDVVSDLNDVDDDAVDGNSDNNNNSQNQNSNMITTGNKTNSSATSATDQNNGNDVDDHINTDEDIDSNESDDDDESQMSFSAPEKATDDLILATDSPDIMELKQSIHHAKLEFQELKQLFDLKTVELDFEEILVKSDFHPTLITQLSDIKKKQETSNGMALSRLEKSRCSAIDFCQASTKMANDTFLDRRKNHALLSDNSIHQQPRRNIQQAKTTASYCKDSIISSVGGLRSSGGVGDSDEYTSCQQSAAIYPIPCEALDDADADDDMALIGLLAST</sequence>
<dbReference type="EMBL" id="JADGJH010000284">
    <property type="protein sequence ID" value="KAJ3131665.1"/>
    <property type="molecule type" value="Genomic_DNA"/>
</dbReference>
<feature type="compositionally biased region" description="Polar residues" evidence="1">
    <location>
        <begin position="246"/>
        <end position="262"/>
    </location>
</feature>
<comment type="caution">
    <text evidence="2">The sequence shown here is derived from an EMBL/GenBank/DDBJ whole genome shotgun (WGS) entry which is preliminary data.</text>
</comment>
<accession>A0AAD5T825</accession>
<feature type="region of interest" description="Disordered" evidence="1">
    <location>
        <begin position="295"/>
        <end position="377"/>
    </location>
</feature>
<proteinExistence type="predicted"/>
<feature type="compositionally biased region" description="Acidic residues" evidence="1">
    <location>
        <begin position="350"/>
        <end position="364"/>
    </location>
</feature>
<feature type="compositionally biased region" description="Polar residues" evidence="1">
    <location>
        <begin position="320"/>
        <end position="341"/>
    </location>
</feature>
<gene>
    <name evidence="2" type="ORF">HK100_006107</name>
</gene>
<feature type="compositionally biased region" description="Low complexity" evidence="1">
    <location>
        <begin position="304"/>
        <end position="319"/>
    </location>
</feature>
<keyword evidence="3" id="KW-1185">Reference proteome</keyword>
<dbReference type="Proteomes" id="UP001211907">
    <property type="component" value="Unassembled WGS sequence"/>
</dbReference>
<reference evidence="2" key="1">
    <citation type="submission" date="2020-05" db="EMBL/GenBank/DDBJ databases">
        <title>Phylogenomic resolution of chytrid fungi.</title>
        <authorList>
            <person name="Stajich J.E."/>
            <person name="Amses K."/>
            <person name="Simmons R."/>
            <person name="Seto K."/>
            <person name="Myers J."/>
            <person name="Bonds A."/>
            <person name="Quandt C.A."/>
            <person name="Barry K."/>
            <person name="Liu P."/>
            <person name="Grigoriev I."/>
            <person name="Longcore J.E."/>
            <person name="James T.Y."/>
        </authorList>
    </citation>
    <scope>NUCLEOTIDE SEQUENCE</scope>
    <source>
        <strain evidence="2">JEL0513</strain>
    </source>
</reference>
<name>A0AAD5T825_9FUNG</name>
<dbReference type="AlphaFoldDB" id="A0AAD5T825"/>
<protein>
    <submittedName>
        <fullName evidence="2">Uncharacterized protein</fullName>
    </submittedName>
</protein>
<feature type="region of interest" description="Disordered" evidence="1">
    <location>
        <begin position="194"/>
        <end position="262"/>
    </location>
</feature>
<evidence type="ECO:0000313" key="2">
    <source>
        <dbReference type="EMBL" id="KAJ3131665.1"/>
    </source>
</evidence>
<evidence type="ECO:0000313" key="3">
    <source>
        <dbReference type="Proteomes" id="UP001211907"/>
    </source>
</evidence>
<feature type="compositionally biased region" description="Low complexity" evidence="1">
    <location>
        <begin position="194"/>
        <end position="205"/>
    </location>
</feature>
<organism evidence="2 3">
    <name type="scientific">Physocladia obscura</name>
    <dbReference type="NCBI Taxonomy" id="109957"/>
    <lineage>
        <taxon>Eukaryota</taxon>
        <taxon>Fungi</taxon>
        <taxon>Fungi incertae sedis</taxon>
        <taxon>Chytridiomycota</taxon>
        <taxon>Chytridiomycota incertae sedis</taxon>
        <taxon>Chytridiomycetes</taxon>
        <taxon>Chytridiales</taxon>
        <taxon>Chytriomycetaceae</taxon>
        <taxon>Physocladia</taxon>
    </lineage>
</organism>